<evidence type="ECO:0000313" key="1">
    <source>
        <dbReference type="EMBL" id="SFO11339.1"/>
    </source>
</evidence>
<dbReference type="RefSeq" id="WP_177213536.1">
    <property type="nucleotide sequence ID" value="NZ_FOVK01000017.1"/>
</dbReference>
<dbReference type="InterPro" id="IPR000801">
    <property type="entry name" value="Esterase-like"/>
</dbReference>
<dbReference type="InterPro" id="IPR029058">
    <property type="entry name" value="AB_hydrolase_fold"/>
</dbReference>
<dbReference type="GO" id="GO:0016787">
    <property type="term" value="F:hydrolase activity"/>
    <property type="evidence" value="ECO:0007669"/>
    <property type="project" value="UniProtKB-KW"/>
</dbReference>
<organism evidence="1 2">
    <name type="scientific">Proteiniclasticum ruminis</name>
    <dbReference type="NCBI Taxonomy" id="398199"/>
    <lineage>
        <taxon>Bacteria</taxon>
        <taxon>Bacillati</taxon>
        <taxon>Bacillota</taxon>
        <taxon>Clostridia</taxon>
        <taxon>Eubacteriales</taxon>
        <taxon>Clostridiaceae</taxon>
        <taxon>Proteiniclasticum</taxon>
    </lineage>
</organism>
<evidence type="ECO:0000313" key="2">
    <source>
        <dbReference type="Proteomes" id="UP000181899"/>
    </source>
</evidence>
<sequence>MKREDIHIEMLSGEKRRVRLLLPERLKAGEKVPVLYMFDGQNLFEKEDAFGGVTWGVQEALEALIDRQEALPMAVVGIDNAGACRLDEYGPWPFIVENYSSAGEGGNFAKHFIERILPLLEKEYPLKTEREYRALAGSSMGGLMTSYIGATYPEMFGTLGVFSLASWVSEEPFIEMLEKEGEYRNARIFLQVGTEEEREAEGKVDYEHSQTYIDNSMRFLKKALKKGASLEDLMVKIGAGKTHNEGAWASYMEEFIQYVQKPYFQKD</sequence>
<dbReference type="SUPFAM" id="SSF53474">
    <property type="entry name" value="alpha/beta-Hydrolases"/>
    <property type="match status" value="1"/>
</dbReference>
<dbReference type="Gene3D" id="3.40.50.1820">
    <property type="entry name" value="alpha/beta hydrolase"/>
    <property type="match status" value="1"/>
</dbReference>
<name>A0A1I5EII8_9CLOT</name>
<dbReference type="EMBL" id="FOVK01000017">
    <property type="protein sequence ID" value="SFO11339.1"/>
    <property type="molecule type" value="Genomic_DNA"/>
</dbReference>
<dbReference type="PANTHER" id="PTHR48098:SF6">
    <property type="entry name" value="FERRI-BACILLIBACTIN ESTERASE BESA"/>
    <property type="match status" value="1"/>
</dbReference>
<keyword evidence="2" id="KW-1185">Reference proteome</keyword>
<dbReference type="STRING" id="398199.SAMN05421804_10334"/>
<dbReference type="Proteomes" id="UP000181899">
    <property type="component" value="Unassembled WGS sequence"/>
</dbReference>
<dbReference type="Pfam" id="PF00756">
    <property type="entry name" value="Esterase"/>
    <property type="match status" value="1"/>
</dbReference>
<reference evidence="1 2" key="1">
    <citation type="submission" date="2016-10" db="EMBL/GenBank/DDBJ databases">
        <authorList>
            <person name="de Groot N.N."/>
        </authorList>
    </citation>
    <scope>NUCLEOTIDE SEQUENCE [LARGE SCALE GENOMIC DNA]</scope>
    <source>
        <strain evidence="1 2">ML2</strain>
    </source>
</reference>
<dbReference type="InterPro" id="IPR050583">
    <property type="entry name" value="Mycobacterial_A85_antigen"/>
</dbReference>
<dbReference type="PANTHER" id="PTHR48098">
    <property type="entry name" value="ENTEROCHELIN ESTERASE-RELATED"/>
    <property type="match status" value="1"/>
</dbReference>
<accession>A0A1I5EII8</accession>
<protein>
    <submittedName>
        <fullName evidence="1">Predicted hydrolase of the alpha/beta superfamily</fullName>
    </submittedName>
</protein>
<dbReference type="AlphaFoldDB" id="A0A1I5EII8"/>
<gene>
    <name evidence="1" type="ORF">SAMN04488695_1177</name>
</gene>
<keyword evidence="1" id="KW-0378">Hydrolase</keyword>
<proteinExistence type="predicted"/>